<protein>
    <recommendedName>
        <fullName evidence="2">Nucleolar 27S pre-rRNA processing Urb2/Npa2 C-terminal domain-containing protein</fullName>
    </recommendedName>
</protein>
<dbReference type="InterPro" id="IPR052609">
    <property type="entry name" value="Ribosome_Biogenesis_Reg"/>
</dbReference>
<feature type="region of interest" description="Disordered" evidence="1">
    <location>
        <begin position="1656"/>
        <end position="1676"/>
    </location>
</feature>
<evidence type="ECO:0000259" key="2">
    <source>
        <dbReference type="Pfam" id="PF10441"/>
    </source>
</evidence>
<dbReference type="PANTHER" id="PTHR15682:SF2">
    <property type="entry name" value="UNHEALTHY RIBOSOME BIOGENESIS PROTEIN 2 HOMOLOG"/>
    <property type="match status" value="1"/>
</dbReference>
<feature type="domain" description="Nucleolar 27S pre-rRNA processing Urb2/Npa2 C-terminal" evidence="2">
    <location>
        <begin position="1458"/>
        <end position="1771"/>
    </location>
</feature>
<keyword evidence="4" id="KW-1185">Reference proteome</keyword>
<feature type="region of interest" description="Disordered" evidence="1">
    <location>
        <begin position="954"/>
        <end position="975"/>
    </location>
</feature>
<evidence type="ECO:0000256" key="1">
    <source>
        <dbReference type="SAM" id="MobiDB-lite"/>
    </source>
</evidence>
<evidence type="ECO:0000313" key="4">
    <source>
        <dbReference type="Proteomes" id="UP000823405"/>
    </source>
</evidence>
<dbReference type="Proteomes" id="UP000823405">
    <property type="component" value="Unassembled WGS sequence"/>
</dbReference>
<feature type="compositionally biased region" description="Low complexity" evidence="1">
    <location>
        <begin position="1658"/>
        <end position="1671"/>
    </location>
</feature>
<feature type="compositionally biased region" description="Basic residues" evidence="1">
    <location>
        <begin position="1177"/>
        <end position="1186"/>
    </location>
</feature>
<accession>A0A9P6UKE0</accession>
<organism evidence="3 4">
    <name type="scientific">Linnemannia gamsii</name>
    <dbReference type="NCBI Taxonomy" id="64522"/>
    <lineage>
        <taxon>Eukaryota</taxon>
        <taxon>Fungi</taxon>
        <taxon>Fungi incertae sedis</taxon>
        <taxon>Mucoromycota</taxon>
        <taxon>Mortierellomycotina</taxon>
        <taxon>Mortierellomycetes</taxon>
        <taxon>Mortierellales</taxon>
        <taxon>Mortierellaceae</taxon>
        <taxon>Linnemannia</taxon>
    </lineage>
</organism>
<dbReference type="Pfam" id="PF10441">
    <property type="entry name" value="Urb2"/>
    <property type="match status" value="1"/>
</dbReference>
<feature type="region of interest" description="Disordered" evidence="1">
    <location>
        <begin position="1173"/>
        <end position="1205"/>
    </location>
</feature>
<evidence type="ECO:0000313" key="3">
    <source>
        <dbReference type="EMBL" id="KAG0307708.1"/>
    </source>
</evidence>
<comment type="caution">
    <text evidence="3">The sequence shown here is derived from an EMBL/GenBank/DDBJ whole genome shotgun (WGS) entry which is preliminary data.</text>
</comment>
<dbReference type="EMBL" id="JAAAIN010001051">
    <property type="protein sequence ID" value="KAG0307708.1"/>
    <property type="molecule type" value="Genomic_DNA"/>
</dbReference>
<dbReference type="GO" id="GO:0005730">
    <property type="term" value="C:nucleolus"/>
    <property type="evidence" value="ECO:0007669"/>
    <property type="project" value="TreeGrafter"/>
</dbReference>
<sequence>MEEYLSSSEAFAKALKGLQTSPSDKIRLANEAWRRQDVVLPHKQEFLLEWLCNTLVKAATPSKSPKDTSSSTITDQAHWDLFKDMLTRITHSRKIHRKYSHVAHSRHGQGNDGHTIEAQAPGVLLRVPVIPMFTALVLKLCPTTATTTTTSTQPAKSKKSNKNVEATKPSIAPTTTSSPTEFPSASVLESASTCFNLLSGPLMTEWFQPTLEQYTPLVQATLEALIETTHDSSKIDVRTQEITMEFAHIILDRFKRLVVIQPNQKKVFGLVAGKMFEALVRARAAIRAIPGTLQEECQKAIGAILRTGLFHQEHLQEYTAGYVAGDEKSIQSYQKQLFEQIATMTKSAYSTAVLDVLPVLVQYFVEESRRKQRSMANSGFERGLESAREVEFSFFKIIYMLAKRQLPNLTGEPSESSIDQLANIMDAHNNLLSAILNLNMYQPSNNEAADQYVFMSTSFGSIYSCLTTAQTLNNGRLQSISLTGIVVLAQLDDRLLKPHLDSLWPILLCPLPGAHDAALELANTLLEIYGKSSDLQIFLPSLLSSLRGFLTRPQELHSSPLFTRAFLDLVPGNIRSYLPLPQAPKILDIFVSELMALDTAGMEIDGLEPLQELTHKKKRKLNSGKSKGGDEEDASSSMVPSSELVITLFIQFLKGLRVTVNQEKQLNNEFKVVFDHFLNPTFERLARIENSEADTSATYQSRRITPALKLHYALCRVSNQYWAHGLSMDVLEKIVGTFKATSGWSDAAVLCLNRVVLQHVHRILCSPQGMDDSLTQRCNELVRFTMKASKLKRLVDDGDLVTETWDGHLETATGSKFLVASWQIQVNDWLDIICRFGTTQHMELIATVISRQFVLSSENSLPTAAPGTLDINLLNQVLLRSANFYEVPNFRPIFAQKILEGLSESITALSETAQETKLAATISSFTTQSSTHKDAKSSFTEALKELVDVTAHQRTAAAAPKSKSKKGPSTVSKAAGEHGPKLLSLLSIMHLLPLEYFEKYERNIILTTMTVLDFYIQHHLSADETGIKCLLLERRISSAIMSWRSDAGVLLNDPAILLNLLHYSAWNCSTTYGTEDKDGLGNAIMDTTSAMIDGAIRFYMGQTYDERQYEAAYNHFEALLKSLLSWAGDALETSIYATRTSSPVELKRGQMAESRIKVVLLSHACHSLVQALEQHKEHTRKSKSKAKNASSKSDSFGSGDEAGKEMDARREMVINEIRKLFDAVEAKTTFRIQKVVELLRGKKRVSVEEEAQKCLDHFELLKTVVDYRRLTSAQDGNHKTITTQSPCLKLVPDLFQLAKTLAHVQGSEDKAGTRGRNIAHLTALLTAYSCEYLPISKAWSSSEAIDGETLRELLVLLLDVSGHALDVNDVAKLKDAYLSMLGQLSGDLFENLLHWLLDEAYRSSSTVDELVLVRYLDFTFLGAHHTQKRKVRRQISKLLTRLTQILQTTTSVQVVVGVLDMVASICSEPSFELRSWEIGLALEGVISLMSPATPLLLSPPFTSSSLSSPESTVLTNQDTSKIFTALYHVLINIARFRQEELLSQIPVFTSILQGCFHGFKSLHGSIAKRQQGVESLLKSPFMLLSAGAIPLSVAHGGDAVVAAAPAAVKAKQEFASTSAANATADRVPIIGDPLPVECAENFARLLTTLGSKPVTTYSNSSSNNNNSSNNSIDLPSTTITTGNSSIATDASKAFGKHIPYLLMEYFTIQSSVTASIRQQPLRNALLPGLYALMNLCTDYERELMMSGLDNTGKVLLKGLYADYLKYHKYTGR</sequence>
<feature type="region of interest" description="Disordered" evidence="1">
    <location>
        <begin position="147"/>
        <end position="183"/>
    </location>
</feature>
<feature type="compositionally biased region" description="Low complexity" evidence="1">
    <location>
        <begin position="955"/>
        <end position="973"/>
    </location>
</feature>
<dbReference type="OrthoDB" id="160374at2759"/>
<feature type="region of interest" description="Disordered" evidence="1">
    <location>
        <begin position="615"/>
        <end position="636"/>
    </location>
</feature>
<feature type="compositionally biased region" description="Low complexity" evidence="1">
    <location>
        <begin position="167"/>
        <end position="183"/>
    </location>
</feature>
<reference evidence="3" key="1">
    <citation type="journal article" date="2020" name="Fungal Divers.">
        <title>Resolving the Mortierellaceae phylogeny through synthesis of multi-gene phylogenetics and phylogenomics.</title>
        <authorList>
            <person name="Vandepol N."/>
            <person name="Liber J."/>
            <person name="Desiro A."/>
            <person name="Na H."/>
            <person name="Kennedy M."/>
            <person name="Barry K."/>
            <person name="Grigoriev I.V."/>
            <person name="Miller A.N."/>
            <person name="O'Donnell K."/>
            <person name="Stajich J.E."/>
            <person name="Bonito G."/>
        </authorList>
    </citation>
    <scope>NUCLEOTIDE SEQUENCE</scope>
    <source>
        <strain evidence="3">NVP60</strain>
    </source>
</reference>
<dbReference type="PANTHER" id="PTHR15682">
    <property type="entry name" value="UNHEALTHY RIBOSOME BIOGENESIS PROTEIN 2 HOMOLOG"/>
    <property type="match status" value="1"/>
</dbReference>
<name>A0A9P6UKE0_9FUNG</name>
<dbReference type="GO" id="GO:0042254">
    <property type="term" value="P:ribosome biogenesis"/>
    <property type="evidence" value="ECO:0007669"/>
    <property type="project" value="TreeGrafter"/>
</dbReference>
<dbReference type="InterPro" id="IPR018849">
    <property type="entry name" value="Urb2/Npa2_C"/>
</dbReference>
<gene>
    <name evidence="3" type="ORF">BGZ97_000311</name>
</gene>
<proteinExistence type="predicted"/>